<keyword evidence="1" id="KW-0238">DNA-binding</keyword>
<dbReference type="Proteomes" id="UP001080333">
    <property type="component" value="Unassembled WGS sequence"/>
</dbReference>
<dbReference type="CDD" id="cd00093">
    <property type="entry name" value="HTH_XRE"/>
    <property type="match status" value="1"/>
</dbReference>
<sequence length="188" mass="21552">MTKKNRLKELRKSKGYTLDDISELTGITRGTYNNYENGKTEPKLAVWKQLADFYKVPVYDLMGVDSDDMSQIHLDDYLRYEKYFVEQNERMNKVPANDIAVSSIAEAMDLILTARGKYSDSSEISTYINTLMTNLKQLIINSNASSEHDDENQNKHLYSETVNNFTTLLDKIEAQNKKASDDKPETKG</sequence>
<dbReference type="InterPro" id="IPR001387">
    <property type="entry name" value="Cro/C1-type_HTH"/>
</dbReference>
<dbReference type="Gene3D" id="1.10.260.40">
    <property type="entry name" value="lambda repressor-like DNA-binding domains"/>
    <property type="match status" value="1"/>
</dbReference>
<evidence type="ECO:0000313" key="3">
    <source>
        <dbReference type="EMBL" id="MCX7579646.1"/>
    </source>
</evidence>
<dbReference type="Pfam" id="PF01381">
    <property type="entry name" value="HTH_3"/>
    <property type="match status" value="1"/>
</dbReference>
<evidence type="ECO:0000256" key="1">
    <source>
        <dbReference type="ARBA" id="ARBA00023125"/>
    </source>
</evidence>
<dbReference type="GO" id="GO:0003677">
    <property type="term" value="F:DNA binding"/>
    <property type="evidence" value="ECO:0007669"/>
    <property type="project" value="UniProtKB-KW"/>
</dbReference>
<dbReference type="AlphaFoldDB" id="A0A9X3E9B6"/>
<dbReference type="PANTHER" id="PTHR46558">
    <property type="entry name" value="TRACRIPTIONAL REGULATORY PROTEIN-RELATED-RELATED"/>
    <property type="match status" value="1"/>
</dbReference>
<name>A0A9X3E9B6_9LACO</name>
<organism evidence="3 4">
    <name type="scientific">Leuconostoc falkenbergense</name>
    <dbReference type="NCBI Taxonomy" id="2766470"/>
    <lineage>
        <taxon>Bacteria</taxon>
        <taxon>Bacillati</taxon>
        <taxon>Bacillota</taxon>
        <taxon>Bacilli</taxon>
        <taxon>Lactobacillales</taxon>
        <taxon>Lactobacillaceae</taxon>
        <taxon>Leuconostoc</taxon>
    </lineage>
</organism>
<accession>A0A9X3E9B6</accession>
<evidence type="ECO:0000259" key="2">
    <source>
        <dbReference type="PROSITE" id="PS50943"/>
    </source>
</evidence>
<dbReference type="EMBL" id="QVOQ01000022">
    <property type="protein sequence ID" value="MCX7579646.1"/>
    <property type="molecule type" value="Genomic_DNA"/>
</dbReference>
<protein>
    <submittedName>
        <fullName evidence="3">Helix-turn-helix domain-containing protein</fullName>
    </submittedName>
</protein>
<proteinExistence type="predicted"/>
<gene>
    <name evidence="3" type="ORF">D0502_09660</name>
</gene>
<dbReference type="InterPro" id="IPR010982">
    <property type="entry name" value="Lambda_DNA-bd_dom_sf"/>
</dbReference>
<evidence type="ECO:0000313" key="4">
    <source>
        <dbReference type="Proteomes" id="UP001080333"/>
    </source>
</evidence>
<dbReference type="SMART" id="SM00530">
    <property type="entry name" value="HTH_XRE"/>
    <property type="match status" value="1"/>
</dbReference>
<feature type="domain" description="HTH cro/C1-type" evidence="2">
    <location>
        <begin position="7"/>
        <end position="61"/>
    </location>
</feature>
<reference evidence="3" key="1">
    <citation type="submission" date="2018-08" db="EMBL/GenBank/DDBJ databases">
        <title>Draft genome sequences of Leuconostoc spp. and Weissella spp. with biocontrol potential.</title>
        <authorList>
            <person name="Lo R."/>
            <person name="Ho V.T.T."/>
            <person name="Turner M.S."/>
        </authorList>
    </citation>
    <scope>NUCLEOTIDE SEQUENCE</scope>
    <source>
        <strain evidence="3">156</strain>
    </source>
</reference>
<comment type="caution">
    <text evidence="3">The sequence shown here is derived from an EMBL/GenBank/DDBJ whole genome shotgun (WGS) entry which is preliminary data.</text>
</comment>
<dbReference type="RefSeq" id="WP_267287343.1">
    <property type="nucleotide sequence ID" value="NZ_QVOQ01000022.1"/>
</dbReference>
<dbReference type="SUPFAM" id="SSF47413">
    <property type="entry name" value="lambda repressor-like DNA-binding domains"/>
    <property type="match status" value="1"/>
</dbReference>
<dbReference type="PANTHER" id="PTHR46558:SF4">
    <property type="entry name" value="DNA-BIDING PHAGE PROTEIN"/>
    <property type="match status" value="1"/>
</dbReference>
<dbReference type="PROSITE" id="PS50943">
    <property type="entry name" value="HTH_CROC1"/>
    <property type="match status" value="1"/>
</dbReference>